<proteinExistence type="predicted"/>
<reference evidence="2 3" key="1">
    <citation type="submission" date="2023-10" db="EMBL/GenBank/DDBJ databases">
        <title>Hymenobacter endophyticus sp. nov., an isolate from the leaf tissues of wheat.</title>
        <authorList>
            <person name="Dai Y."/>
        </authorList>
    </citation>
    <scope>NUCLEOTIDE SEQUENCE [LARGE SCALE GENOMIC DNA]</scope>
    <source>
        <strain evidence="2 3">ZK17L-C2</strain>
    </source>
</reference>
<sequence>MVNLRVVLISILVMFFGMILWMGYYFYFRTDGRGHVLREADSPEAAARGQRTLQRADALINQQQYAPAKALLDSLRDADANPAFFVSTEELEQRFDTLRARSRRDQAAQ</sequence>
<keyword evidence="3" id="KW-1185">Reference proteome</keyword>
<gene>
    <name evidence="2" type="ORF">ROI90_08745</name>
</gene>
<comment type="caution">
    <text evidence="2">The sequence shown here is derived from an EMBL/GenBank/DDBJ whole genome shotgun (WGS) entry which is preliminary data.</text>
</comment>
<dbReference type="RefSeq" id="WP_315997956.1">
    <property type="nucleotide sequence ID" value="NZ_JAWDJT010000004.1"/>
</dbReference>
<keyword evidence="1" id="KW-0812">Transmembrane</keyword>
<name>A0ABU3TGI6_9BACT</name>
<evidence type="ECO:0000313" key="3">
    <source>
        <dbReference type="Proteomes" id="UP001250698"/>
    </source>
</evidence>
<protein>
    <submittedName>
        <fullName evidence="2">Uncharacterized protein</fullName>
    </submittedName>
</protein>
<organism evidence="2 3">
    <name type="scientific">Hymenobacter endophyticus</name>
    <dbReference type="NCBI Taxonomy" id="3076335"/>
    <lineage>
        <taxon>Bacteria</taxon>
        <taxon>Pseudomonadati</taxon>
        <taxon>Bacteroidota</taxon>
        <taxon>Cytophagia</taxon>
        <taxon>Cytophagales</taxon>
        <taxon>Hymenobacteraceae</taxon>
        <taxon>Hymenobacter</taxon>
    </lineage>
</organism>
<keyword evidence="1" id="KW-1133">Transmembrane helix</keyword>
<dbReference type="Proteomes" id="UP001250698">
    <property type="component" value="Unassembled WGS sequence"/>
</dbReference>
<keyword evidence="1" id="KW-0472">Membrane</keyword>
<dbReference type="EMBL" id="JAWDJT010000004">
    <property type="protein sequence ID" value="MDU0370476.1"/>
    <property type="molecule type" value="Genomic_DNA"/>
</dbReference>
<accession>A0ABU3TGI6</accession>
<evidence type="ECO:0000256" key="1">
    <source>
        <dbReference type="SAM" id="Phobius"/>
    </source>
</evidence>
<feature type="transmembrane region" description="Helical" evidence="1">
    <location>
        <begin position="6"/>
        <end position="28"/>
    </location>
</feature>
<evidence type="ECO:0000313" key="2">
    <source>
        <dbReference type="EMBL" id="MDU0370476.1"/>
    </source>
</evidence>